<dbReference type="KEGG" id="smia:P344_05385"/>
<feature type="transmembrane region" description="Helical" evidence="1">
    <location>
        <begin position="38"/>
        <end position="64"/>
    </location>
</feature>
<sequence>MILGWIIGNFLTIAFIPTTDEWFSPGVDYILLVDSIKYWLAGSILAFIYQTVLLVLGGWVILCLF</sequence>
<dbReference type="HOGENOM" id="CLU_2847616_0_0_14"/>
<name>W6AM59_9MOLU</name>
<evidence type="ECO:0000313" key="3">
    <source>
        <dbReference type="Proteomes" id="UP000019260"/>
    </source>
</evidence>
<dbReference type="AlphaFoldDB" id="W6AM59"/>
<dbReference type="EMBL" id="CP006720">
    <property type="protein sequence ID" value="AHI58398.1"/>
    <property type="molecule type" value="Genomic_DNA"/>
</dbReference>
<organism evidence="2 3">
    <name type="scientific">Spiroplasma mirum ATCC 29335</name>
    <dbReference type="NCBI Taxonomy" id="838561"/>
    <lineage>
        <taxon>Bacteria</taxon>
        <taxon>Bacillati</taxon>
        <taxon>Mycoplasmatota</taxon>
        <taxon>Mollicutes</taxon>
        <taxon>Entomoplasmatales</taxon>
        <taxon>Spiroplasmataceae</taxon>
        <taxon>Spiroplasma</taxon>
    </lineage>
</organism>
<dbReference type="Proteomes" id="UP000019260">
    <property type="component" value="Chromosome"/>
</dbReference>
<gene>
    <name evidence="2" type="ORF">P344_05385</name>
</gene>
<keyword evidence="3" id="KW-1185">Reference proteome</keyword>
<dbReference type="RefSeq" id="WP_025317650.1">
    <property type="nucleotide sequence ID" value="NZ_CP002082.1"/>
</dbReference>
<evidence type="ECO:0000256" key="1">
    <source>
        <dbReference type="SAM" id="Phobius"/>
    </source>
</evidence>
<proteinExistence type="predicted"/>
<dbReference type="STRING" id="838561.P344_05385"/>
<reference evidence="2 3" key="1">
    <citation type="submission" date="2013-09" db="EMBL/GenBank/DDBJ databases">
        <title>Complete genome sequence of Spiroplasma mirum suckling mouse cataract agent.</title>
        <authorList>
            <person name="Landry C.A."/>
            <person name="Bastian F.O."/>
            <person name="Thune R.L."/>
        </authorList>
    </citation>
    <scope>NUCLEOTIDE SEQUENCE [LARGE SCALE GENOMIC DNA]</scope>
    <source>
        <strain evidence="2 3">SMCA</strain>
    </source>
</reference>
<keyword evidence="1" id="KW-0812">Transmembrane</keyword>
<keyword evidence="1" id="KW-1133">Transmembrane helix</keyword>
<accession>W6AM59</accession>
<dbReference type="PATRIC" id="fig|838561.3.peg.1034"/>
<protein>
    <submittedName>
        <fullName evidence="2">Uncharacterized protein</fullName>
    </submittedName>
</protein>
<keyword evidence="1" id="KW-0472">Membrane</keyword>
<evidence type="ECO:0000313" key="2">
    <source>
        <dbReference type="EMBL" id="AHI58398.1"/>
    </source>
</evidence>